<dbReference type="EMBL" id="JABFOR010000001">
    <property type="protein sequence ID" value="NOJ69222.1"/>
    <property type="molecule type" value="Genomic_DNA"/>
</dbReference>
<feature type="domain" description="HPP transmembrane region" evidence="2">
    <location>
        <begin position="2"/>
        <end position="147"/>
    </location>
</feature>
<dbReference type="Proteomes" id="UP000552038">
    <property type="component" value="Unassembled WGS sequence"/>
</dbReference>
<organism evidence="3 4">
    <name type="scientific">Paenibacillus alvei</name>
    <name type="common">Bacillus alvei</name>
    <dbReference type="NCBI Taxonomy" id="44250"/>
    <lineage>
        <taxon>Bacteria</taxon>
        <taxon>Bacillati</taxon>
        <taxon>Bacillota</taxon>
        <taxon>Bacilli</taxon>
        <taxon>Bacillales</taxon>
        <taxon>Paenibacillaceae</taxon>
        <taxon>Paenibacillus</taxon>
    </lineage>
</organism>
<keyword evidence="1" id="KW-0812">Transmembrane</keyword>
<feature type="transmembrane region" description="Helical" evidence="1">
    <location>
        <begin position="115"/>
        <end position="138"/>
    </location>
</feature>
<dbReference type="PANTHER" id="PTHR33741">
    <property type="entry name" value="TRANSMEMBRANE PROTEIN DDB_G0269096-RELATED"/>
    <property type="match status" value="1"/>
</dbReference>
<evidence type="ECO:0000256" key="1">
    <source>
        <dbReference type="SAM" id="Phobius"/>
    </source>
</evidence>
<keyword evidence="1" id="KW-1133">Transmembrane helix</keyword>
<sequence length="151" mass="16234">MSIKMYFTAGVGGALAILLLAVLEKWSNWPYLMAPFGASCVILFALPDSPLAQPRNVVGGHLISSLVGFIIGSSCGVHPWSLALAVGLAIILMQWTHTVHPPAGADPLLMMMTGSSWSFLLLPVGIGAVILVLAAWAYHRARGFHYPKRWL</sequence>
<dbReference type="PANTHER" id="PTHR33741:SF5">
    <property type="entry name" value="TRANSMEMBRANE PROTEIN DDB_G0269096-RELATED"/>
    <property type="match status" value="1"/>
</dbReference>
<gene>
    <name evidence="3" type="ORF">HMI46_01455</name>
</gene>
<dbReference type="Pfam" id="PF04982">
    <property type="entry name" value="TM_HPP"/>
    <property type="match status" value="1"/>
</dbReference>
<dbReference type="InterPro" id="IPR058581">
    <property type="entry name" value="TM_HPP"/>
</dbReference>
<evidence type="ECO:0000259" key="2">
    <source>
        <dbReference type="Pfam" id="PF04982"/>
    </source>
</evidence>
<evidence type="ECO:0000313" key="4">
    <source>
        <dbReference type="Proteomes" id="UP000552038"/>
    </source>
</evidence>
<dbReference type="AlphaFoldDB" id="A0AAP6ZW57"/>
<name>A0AAP6ZW57_PAEAL</name>
<accession>A0AAP6ZW57</accession>
<keyword evidence="1" id="KW-0472">Membrane</keyword>
<reference evidence="3 4" key="1">
    <citation type="submission" date="2020-05" db="EMBL/GenBank/DDBJ databases">
        <title>Whole genome sequencing and identification of novel metabolites from Paenibacillus alvei strain JR949.</title>
        <authorList>
            <person name="Rajendhran J."/>
            <person name="Sree Pranav P."/>
            <person name="Mahalakshmi B."/>
            <person name="Karthikeyan R."/>
        </authorList>
    </citation>
    <scope>NUCLEOTIDE SEQUENCE [LARGE SCALE GENOMIC DNA]</scope>
    <source>
        <strain evidence="3 4">JR949</strain>
    </source>
</reference>
<protein>
    <submittedName>
        <fullName evidence="3">HPP family protein</fullName>
    </submittedName>
</protein>
<comment type="caution">
    <text evidence="3">The sequence shown here is derived from an EMBL/GenBank/DDBJ whole genome shotgun (WGS) entry which is preliminary data.</text>
</comment>
<dbReference type="InterPro" id="IPR007065">
    <property type="entry name" value="HPP"/>
</dbReference>
<evidence type="ECO:0000313" key="3">
    <source>
        <dbReference type="EMBL" id="NOJ69222.1"/>
    </source>
</evidence>
<proteinExistence type="predicted"/>
<feature type="transmembrane region" description="Helical" evidence="1">
    <location>
        <begin position="5"/>
        <end position="23"/>
    </location>
</feature>
<feature type="transmembrane region" description="Helical" evidence="1">
    <location>
        <begin position="29"/>
        <end position="46"/>
    </location>
</feature>
<feature type="transmembrane region" description="Helical" evidence="1">
    <location>
        <begin position="66"/>
        <end position="95"/>
    </location>
</feature>